<dbReference type="Proteomes" id="UP000324222">
    <property type="component" value="Unassembled WGS sequence"/>
</dbReference>
<feature type="region of interest" description="Disordered" evidence="1">
    <location>
        <begin position="1"/>
        <end position="21"/>
    </location>
</feature>
<gene>
    <name evidence="2" type="ORF">E2C01_092468</name>
</gene>
<dbReference type="EMBL" id="VSRR010108864">
    <property type="protein sequence ID" value="MPC97170.1"/>
    <property type="molecule type" value="Genomic_DNA"/>
</dbReference>
<evidence type="ECO:0000313" key="3">
    <source>
        <dbReference type="Proteomes" id="UP000324222"/>
    </source>
</evidence>
<sequence length="67" mass="8036">MSQWLSDRSHNAPRHHPQYCSQYLYPNSKRREYRGLEIRRPGATMPVSPSLSTYGVYLILRSRRREE</sequence>
<comment type="caution">
    <text evidence="2">The sequence shown here is derived from an EMBL/GenBank/DDBJ whole genome shotgun (WGS) entry which is preliminary data.</text>
</comment>
<reference evidence="2 3" key="1">
    <citation type="submission" date="2019-05" db="EMBL/GenBank/DDBJ databases">
        <title>Another draft genome of Portunus trituberculatus and its Hox gene families provides insights of decapod evolution.</title>
        <authorList>
            <person name="Jeong J.-H."/>
            <person name="Song I."/>
            <person name="Kim S."/>
            <person name="Choi T."/>
            <person name="Kim D."/>
            <person name="Ryu S."/>
            <person name="Kim W."/>
        </authorList>
    </citation>
    <scope>NUCLEOTIDE SEQUENCE [LARGE SCALE GENOMIC DNA]</scope>
    <source>
        <tissue evidence="2">Muscle</tissue>
    </source>
</reference>
<keyword evidence="3" id="KW-1185">Reference proteome</keyword>
<organism evidence="2 3">
    <name type="scientific">Portunus trituberculatus</name>
    <name type="common">Swimming crab</name>
    <name type="synonym">Neptunus trituberculatus</name>
    <dbReference type="NCBI Taxonomy" id="210409"/>
    <lineage>
        <taxon>Eukaryota</taxon>
        <taxon>Metazoa</taxon>
        <taxon>Ecdysozoa</taxon>
        <taxon>Arthropoda</taxon>
        <taxon>Crustacea</taxon>
        <taxon>Multicrustacea</taxon>
        <taxon>Malacostraca</taxon>
        <taxon>Eumalacostraca</taxon>
        <taxon>Eucarida</taxon>
        <taxon>Decapoda</taxon>
        <taxon>Pleocyemata</taxon>
        <taxon>Brachyura</taxon>
        <taxon>Eubrachyura</taxon>
        <taxon>Portunoidea</taxon>
        <taxon>Portunidae</taxon>
        <taxon>Portuninae</taxon>
        <taxon>Portunus</taxon>
    </lineage>
</organism>
<dbReference type="AlphaFoldDB" id="A0A5B7JK60"/>
<name>A0A5B7JK60_PORTR</name>
<accession>A0A5B7JK60</accession>
<evidence type="ECO:0000256" key="1">
    <source>
        <dbReference type="SAM" id="MobiDB-lite"/>
    </source>
</evidence>
<protein>
    <submittedName>
        <fullName evidence="2">Uncharacterized protein</fullName>
    </submittedName>
</protein>
<evidence type="ECO:0000313" key="2">
    <source>
        <dbReference type="EMBL" id="MPC97170.1"/>
    </source>
</evidence>
<proteinExistence type="predicted"/>